<dbReference type="SUPFAM" id="SSF103481">
    <property type="entry name" value="Multidrug resistance efflux transporter EmrE"/>
    <property type="match status" value="2"/>
</dbReference>
<feature type="transmembrane region" description="Helical" evidence="2">
    <location>
        <begin position="97"/>
        <end position="119"/>
    </location>
</feature>
<dbReference type="EMBL" id="CP043504">
    <property type="protein sequence ID" value="QEO10585.1"/>
    <property type="molecule type" value="Genomic_DNA"/>
</dbReference>
<dbReference type="PANTHER" id="PTHR12715:SF4">
    <property type="entry name" value="EAMA DOMAIN-CONTAINING PROTEIN"/>
    <property type="match status" value="1"/>
</dbReference>
<feature type="transmembrane region" description="Helical" evidence="2">
    <location>
        <begin position="40"/>
        <end position="58"/>
    </location>
</feature>
<dbReference type="OrthoDB" id="3744378at2"/>
<dbReference type="KEGG" id="lyk:FLP23_11585"/>
<dbReference type="PANTHER" id="PTHR12715">
    <property type="entry name" value="TRANSPORTER, DRUG/METABOLITE EXPORTER FAMILY"/>
    <property type="match status" value="1"/>
</dbReference>
<organism evidence="4 5">
    <name type="scientific">Protaetiibacter larvae</name>
    <dbReference type="NCBI Taxonomy" id="2592654"/>
    <lineage>
        <taxon>Bacteria</taxon>
        <taxon>Bacillati</taxon>
        <taxon>Actinomycetota</taxon>
        <taxon>Actinomycetes</taxon>
        <taxon>Micrococcales</taxon>
        <taxon>Microbacteriaceae</taxon>
        <taxon>Protaetiibacter</taxon>
    </lineage>
</organism>
<dbReference type="AlphaFoldDB" id="A0A5C1YBD4"/>
<name>A0A5C1YBD4_9MICO</name>
<keyword evidence="2" id="KW-0472">Membrane</keyword>
<accession>A0A5C1YBD4</accession>
<dbReference type="InterPro" id="IPR052756">
    <property type="entry name" value="Alkyne_AA_exporter"/>
</dbReference>
<evidence type="ECO:0000256" key="2">
    <source>
        <dbReference type="SAM" id="Phobius"/>
    </source>
</evidence>
<dbReference type="InterPro" id="IPR037185">
    <property type="entry name" value="EmrE-like"/>
</dbReference>
<feature type="transmembrane region" description="Helical" evidence="2">
    <location>
        <begin position="249"/>
        <end position="268"/>
    </location>
</feature>
<feature type="transmembrane region" description="Helical" evidence="2">
    <location>
        <begin position="126"/>
        <end position="148"/>
    </location>
</feature>
<feature type="domain" description="EamA" evidence="3">
    <location>
        <begin position="157"/>
        <end position="290"/>
    </location>
</feature>
<dbReference type="Pfam" id="PF00892">
    <property type="entry name" value="EamA"/>
    <property type="match status" value="2"/>
</dbReference>
<feature type="transmembrane region" description="Helical" evidence="2">
    <location>
        <begin position="70"/>
        <end position="91"/>
    </location>
</feature>
<proteinExistence type="inferred from homology"/>
<keyword evidence="2" id="KW-0812">Transmembrane</keyword>
<dbReference type="RefSeq" id="WP_149326001.1">
    <property type="nucleotide sequence ID" value="NZ_CP043504.1"/>
</dbReference>
<feature type="transmembrane region" description="Helical" evidence="2">
    <location>
        <begin position="274"/>
        <end position="290"/>
    </location>
</feature>
<dbReference type="GO" id="GO:0016020">
    <property type="term" value="C:membrane"/>
    <property type="evidence" value="ECO:0007669"/>
    <property type="project" value="InterPro"/>
</dbReference>
<sequence>MPTTRLSPAVLAAIGFTVLAWASAFIVIRGVAPEIGGGALALGRLTAGSVAIGALLLVTRRWLRPSGREWALLVLYGVAWFGAYNVTLNLAEHTLDAGTTAMIVNIGPILIALGAGLFLGEGIPRWLAIGAGVAFTGVLLIGLATSVFGSGGRIDVAGVIWAVASAVTYAVGVLAQKPLVRRLPPVQVTFLGCVIGMVACLPFAGQLVAEASVASSAALWGVVYLGVVPTALAFTSWGYALARVPAGQLGISTYLVPPLAILAGWLVFREVPGVLAVIGGVLCLTGVALSRRRPRERVPASSRISAGTPR</sequence>
<keyword evidence="2" id="KW-1133">Transmembrane helix</keyword>
<keyword evidence="5" id="KW-1185">Reference proteome</keyword>
<protein>
    <submittedName>
        <fullName evidence="4">EamA family transporter</fullName>
    </submittedName>
</protein>
<feature type="domain" description="EamA" evidence="3">
    <location>
        <begin position="17"/>
        <end position="142"/>
    </location>
</feature>
<gene>
    <name evidence="4" type="ORF">FLP23_11585</name>
</gene>
<feature type="transmembrane region" description="Helical" evidence="2">
    <location>
        <begin position="186"/>
        <end position="205"/>
    </location>
</feature>
<reference evidence="4 5" key="1">
    <citation type="submission" date="2019-09" db="EMBL/GenBank/DDBJ databases">
        <title>Genome sequencing of strain KACC 19322.</title>
        <authorList>
            <person name="Heo J."/>
            <person name="Kim S.-J."/>
            <person name="Kim J.-S."/>
            <person name="Hong S.-B."/>
            <person name="Kwon S.-W."/>
        </authorList>
    </citation>
    <scope>NUCLEOTIDE SEQUENCE [LARGE SCALE GENOMIC DNA]</scope>
    <source>
        <strain evidence="4 5">KACC 19322</strain>
    </source>
</reference>
<evidence type="ECO:0000313" key="5">
    <source>
        <dbReference type="Proteomes" id="UP000322159"/>
    </source>
</evidence>
<dbReference type="InterPro" id="IPR000620">
    <property type="entry name" value="EamA_dom"/>
</dbReference>
<evidence type="ECO:0000256" key="1">
    <source>
        <dbReference type="ARBA" id="ARBA00007362"/>
    </source>
</evidence>
<feature type="transmembrane region" description="Helical" evidence="2">
    <location>
        <begin position="217"/>
        <end position="242"/>
    </location>
</feature>
<feature type="transmembrane region" description="Helical" evidence="2">
    <location>
        <begin position="154"/>
        <end position="174"/>
    </location>
</feature>
<dbReference type="Proteomes" id="UP000322159">
    <property type="component" value="Chromosome"/>
</dbReference>
<evidence type="ECO:0000259" key="3">
    <source>
        <dbReference type="Pfam" id="PF00892"/>
    </source>
</evidence>
<evidence type="ECO:0000313" key="4">
    <source>
        <dbReference type="EMBL" id="QEO10585.1"/>
    </source>
</evidence>
<comment type="similarity">
    <text evidence="1">Belongs to the EamA transporter family.</text>
</comment>